<accession>A0A1F6T0W0</accession>
<feature type="transmembrane region" description="Helical" evidence="4">
    <location>
        <begin position="42"/>
        <end position="61"/>
    </location>
</feature>
<dbReference type="PANTHER" id="PTHR45138:SF9">
    <property type="entry name" value="DIGUANYLATE CYCLASE DGCM-RELATED"/>
    <property type="match status" value="1"/>
</dbReference>
<evidence type="ECO:0000256" key="1">
    <source>
        <dbReference type="ARBA" id="ARBA00012528"/>
    </source>
</evidence>
<dbReference type="GO" id="GO:0052621">
    <property type="term" value="F:diguanylate cyclase activity"/>
    <property type="evidence" value="ECO:0007669"/>
    <property type="project" value="UniProtKB-EC"/>
</dbReference>
<organism evidence="6 7">
    <name type="scientific">Candidatus Muproteobacteria bacterium RBG_16_62_13</name>
    <dbReference type="NCBI Taxonomy" id="1817756"/>
    <lineage>
        <taxon>Bacteria</taxon>
        <taxon>Pseudomonadati</taxon>
        <taxon>Pseudomonadota</taxon>
        <taxon>Candidatus Muproteobacteria</taxon>
    </lineage>
</organism>
<feature type="domain" description="GGDEF" evidence="5">
    <location>
        <begin position="133"/>
        <end position="266"/>
    </location>
</feature>
<evidence type="ECO:0000313" key="7">
    <source>
        <dbReference type="Proteomes" id="UP000178379"/>
    </source>
</evidence>
<sequence>MLSILFALAVFIFDLLTPTEINGNLLYVGLVMIALYMRQPKAAIVLAGVGTALTFIGISLVPNDGLSAKTSMVNHALTIAAVWSTAIVTYLHLQSIAELRPLADQDELTELYNRRYFNAEAKRQISAWRRFRNPLSLIMLDIDHFKEINDIHGHAAGDLVLMRLATVLRSQTRDIDTICRYGGEEFVILLPFTDLRGAIAKAEQIRRATTIQQVRWDGRYIRFKISLGVAELANSAWDAETLVAAADQALYQAKHEGRNRTVAAPRLLQSPHRPSSLRKPARRRSGARHRKSRTTT</sequence>
<keyword evidence="4" id="KW-0472">Membrane</keyword>
<feature type="compositionally biased region" description="Basic residues" evidence="3">
    <location>
        <begin position="275"/>
        <end position="296"/>
    </location>
</feature>
<dbReference type="PANTHER" id="PTHR45138">
    <property type="entry name" value="REGULATORY COMPONENTS OF SENSORY TRANSDUCTION SYSTEM"/>
    <property type="match status" value="1"/>
</dbReference>
<dbReference type="SMART" id="SM00267">
    <property type="entry name" value="GGDEF"/>
    <property type="match status" value="1"/>
</dbReference>
<dbReference type="GO" id="GO:1902201">
    <property type="term" value="P:negative regulation of bacterial-type flagellum-dependent cell motility"/>
    <property type="evidence" value="ECO:0007669"/>
    <property type="project" value="TreeGrafter"/>
</dbReference>
<protein>
    <recommendedName>
        <fullName evidence="1">diguanylate cyclase</fullName>
        <ecNumber evidence="1">2.7.7.65</ecNumber>
    </recommendedName>
</protein>
<evidence type="ECO:0000259" key="5">
    <source>
        <dbReference type="PROSITE" id="PS50887"/>
    </source>
</evidence>
<dbReference type="CDD" id="cd01949">
    <property type="entry name" value="GGDEF"/>
    <property type="match status" value="1"/>
</dbReference>
<dbReference type="Proteomes" id="UP000178379">
    <property type="component" value="Unassembled WGS sequence"/>
</dbReference>
<dbReference type="AlphaFoldDB" id="A0A1F6T0W0"/>
<proteinExistence type="predicted"/>
<comment type="caution">
    <text evidence="6">The sequence shown here is derived from an EMBL/GenBank/DDBJ whole genome shotgun (WGS) entry which is preliminary data.</text>
</comment>
<evidence type="ECO:0000256" key="2">
    <source>
        <dbReference type="ARBA" id="ARBA00034247"/>
    </source>
</evidence>
<feature type="transmembrane region" description="Helical" evidence="4">
    <location>
        <begin position="73"/>
        <end position="93"/>
    </location>
</feature>
<dbReference type="SUPFAM" id="SSF55073">
    <property type="entry name" value="Nucleotide cyclase"/>
    <property type="match status" value="1"/>
</dbReference>
<dbReference type="NCBIfam" id="TIGR00254">
    <property type="entry name" value="GGDEF"/>
    <property type="match status" value="1"/>
</dbReference>
<evidence type="ECO:0000256" key="3">
    <source>
        <dbReference type="SAM" id="MobiDB-lite"/>
    </source>
</evidence>
<dbReference type="STRING" id="1817756.A2140_03930"/>
<dbReference type="EMBL" id="MFSQ01000112">
    <property type="protein sequence ID" value="OGI38818.1"/>
    <property type="molecule type" value="Genomic_DNA"/>
</dbReference>
<dbReference type="FunFam" id="3.30.70.270:FF:000001">
    <property type="entry name" value="Diguanylate cyclase domain protein"/>
    <property type="match status" value="1"/>
</dbReference>
<keyword evidence="4" id="KW-1133">Transmembrane helix</keyword>
<dbReference type="GO" id="GO:0005886">
    <property type="term" value="C:plasma membrane"/>
    <property type="evidence" value="ECO:0007669"/>
    <property type="project" value="TreeGrafter"/>
</dbReference>
<dbReference type="PROSITE" id="PS50887">
    <property type="entry name" value="GGDEF"/>
    <property type="match status" value="1"/>
</dbReference>
<dbReference type="Gene3D" id="3.30.70.270">
    <property type="match status" value="1"/>
</dbReference>
<dbReference type="InterPro" id="IPR043128">
    <property type="entry name" value="Rev_trsase/Diguanyl_cyclase"/>
</dbReference>
<reference evidence="6 7" key="1">
    <citation type="journal article" date="2016" name="Nat. Commun.">
        <title>Thousands of microbial genomes shed light on interconnected biogeochemical processes in an aquifer system.</title>
        <authorList>
            <person name="Anantharaman K."/>
            <person name="Brown C.T."/>
            <person name="Hug L.A."/>
            <person name="Sharon I."/>
            <person name="Castelle C.J."/>
            <person name="Probst A.J."/>
            <person name="Thomas B.C."/>
            <person name="Singh A."/>
            <person name="Wilkins M.J."/>
            <person name="Karaoz U."/>
            <person name="Brodie E.L."/>
            <person name="Williams K.H."/>
            <person name="Hubbard S.S."/>
            <person name="Banfield J.F."/>
        </authorList>
    </citation>
    <scope>NUCLEOTIDE SEQUENCE [LARGE SCALE GENOMIC DNA]</scope>
</reference>
<evidence type="ECO:0000256" key="4">
    <source>
        <dbReference type="SAM" id="Phobius"/>
    </source>
</evidence>
<dbReference type="GO" id="GO:0043709">
    <property type="term" value="P:cell adhesion involved in single-species biofilm formation"/>
    <property type="evidence" value="ECO:0007669"/>
    <property type="project" value="TreeGrafter"/>
</dbReference>
<keyword evidence="4" id="KW-0812">Transmembrane</keyword>
<feature type="region of interest" description="Disordered" evidence="3">
    <location>
        <begin position="261"/>
        <end position="296"/>
    </location>
</feature>
<dbReference type="InterPro" id="IPR050469">
    <property type="entry name" value="Diguanylate_Cyclase"/>
</dbReference>
<dbReference type="Pfam" id="PF00990">
    <property type="entry name" value="GGDEF"/>
    <property type="match status" value="1"/>
</dbReference>
<evidence type="ECO:0000313" key="6">
    <source>
        <dbReference type="EMBL" id="OGI38818.1"/>
    </source>
</evidence>
<dbReference type="EC" id="2.7.7.65" evidence="1"/>
<dbReference type="InterPro" id="IPR000160">
    <property type="entry name" value="GGDEF_dom"/>
</dbReference>
<comment type="catalytic activity">
    <reaction evidence="2">
        <text>2 GTP = 3',3'-c-di-GMP + 2 diphosphate</text>
        <dbReference type="Rhea" id="RHEA:24898"/>
        <dbReference type="ChEBI" id="CHEBI:33019"/>
        <dbReference type="ChEBI" id="CHEBI:37565"/>
        <dbReference type="ChEBI" id="CHEBI:58805"/>
        <dbReference type="EC" id="2.7.7.65"/>
    </reaction>
</comment>
<gene>
    <name evidence="6" type="ORF">A2140_03930</name>
</gene>
<dbReference type="InterPro" id="IPR029787">
    <property type="entry name" value="Nucleotide_cyclase"/>
</dbReference>
<name>A0A1F6T0W0_9PROT</name>